<name>A0A803MUB2_CHEQI</name>
<organism evidence="1 2">
    <name type="scientific">Chenopodium quinoa</name>
    <name type="common">Quinoa</name>
    <dbReference type="NCBI Taxonomy" id="63459"/>
    <lineage>
        <taxon>Eukaryota</taxon>
        <taxon>Viridiplantae</taxon>
        <taxon>Streptophyta</taxon>
        <taxon>Embryophyta</taxon>
        <taxon>Tracheophyta</taxon>
        <taxon>Spermatophyta</taxon>
        <taxon>Magnoliopsida</taxon>
        <taxon>eudicotyledons</taxon>
        <taxon>Gunneridae</taxon>
        <taxon>Pentapetalae</taxon>
        <taxon>Caryophyllales</taxon>
        <taxon>Chenopodiaceae</taxon>
        <taxon>Chenopodioideae</taxon>
        <taxon>Atripliceae</taxon>
        <taxon>Chenopodium</taxon>
    </lineage>
</organism>
<reference evidence="1" key="2">
    <citation type="submission" date="2021-03" db="UniProtKB">
        <authorList>
            <consortium name="EnsemblPlants"/>
        </authorList>
    </citation>
    <scope>IDENTIFICATION</scope>
</reference>
<dbReference type="AlphaFoldDB" id="A0A803MUB2"/>
<dbReference type="PANTHER" id="PTHR48218:SF3">
    <property type="entry name" value="OS07G0170800 PROTEIN"/>
    <property type="match status" value="1"/>
</dbReference>
<reference evidence="1" key="1">
    <citation type="journal article" date="2017" name="Nature">
        <title>The genome of Chenopodium quinoa.</title>
        <authorList>
            <person name="Jarvis D.E."/>
            <person name="Ho Y.S."/>
            <person name="Lightfoot D.J."/>
            <person name="Schmoeckel S.M."/>
            <person name="Li B."/>
            <person name="Borm T.J.A."/>
            <person name="Ohyanagi H."/>
            <person name="Mineta K."/>
            <person name="Michell C.T."/>
            <person name="Saber N."/>
            <person name="Kharbatia N.M."/>
            <person name="Rupper R.R."/>
            <person name="Sharp A.R."/>
            <person name="Dally N."/>
            <person name="Boughton B.A."/>
            <person name="Woo Y.H."/>
            <person name="Gao G."/>
            <person name="Schijlen E.G.W.M."/>
            <person name="Guo X."/>
            <person name="Momin A.A."/>
            <person name="Negrao S."/>
            <person name="Al-Babili S."/>
            <person name="Gehring C."/>
            <person name="Roessner U."/>
            <person name="Jung C."/>
            <person name="Murphy K."/>
            <person name="Arold S.T."/>
            <person name="Gojobori T."/>
            <person name="van der Linden C.G."/>
            <person name="van Loo E.N."/>
            <person name="Jellen E.N."/>
            <person name="Maughan P.J."/>
            <person name="Tester M."/>
        </authorList>
    </citation>
    <scope>NUCLEOTIDE SEQUENCE [LARGE SCALE GENOMIC DNA]</scope>
    <source>
        <strain evidence="1">cv. PI 614886</strain>
    </source>
</reference>
<accession>A0A803MUB2</accession>
<evidence type="ECO:0000313" key="1">
    <source>
        <dbReference type="EnsemblPlants" id="AUR62035334-RA:cds"/>
    </source>
</evidence>
<evidence type="ECO:0000313" key="2">
    <source>
        <dbReference type="Proteomes" id="UP000596660"/>
    </source>
</evidence>
<dbReference type="Gramene" id="AUR62035334-RA">
    <property type="protein sequence ID" value="AUR62035334-RA:cds"/>
    <property type="gene ID" value="AUR62035334"/>
</dbReference>
<keyword evidence="2" id="KW-1185">Reference proteome</keyword>
<protein>
    <submittedName>
        <fullName evidence="1">Uncharacterized protein</fullName>
    </submittedName>
</protein>
<dbReference type="EnsemblPlants" id="AUR62035334-RA">
    <property type="protein sequence ID" value="AUR62035334-RA:cds"/>
    <property type="gene ID" value="AUR62035334"/>
</dbReference>
<proteinExistence type="predicted"/>
<dbReference type="PANTHER" id="PTHR48218">
    <property type="entry name" value="F-BOX DOMAIN CONTAINING PROTEIN"/>
    <property type="match status" value="1"/>
</dbReference>
<dbReference type="Proteomes" id="UP000596660">
    <property type="component" value="Unplaced"/>
</dbReference>
<sequence length="125" mass="14414">IRIMREDLCDHSWDFHFTEAAPAYWKNLDPYWGGSGSPMHRYFHADGSQTADPDDKVWGGHECTYTIVTSIVGDGKIRENYVRINRWPRLAVSRRDDWGWEMSNVIFAYSSVPDAHKDSGTGPMF</sequence>